<protein>
    <submittedName>
        <fullName evidence="2">Mytilin 6</fullName>
    </submittedName>
</protein>
<feature type="chain" id="PRO_5025615081" evidence="1">
    <location>
        <begin position="21"/>
        <end position="86"/>
    </location>
</feature>
<evidence type="ECO:0000313" key="2">
    <source>
        <dbReference type="EMBL" id="QHR84785.1"/>
    </source>
</evidence>
<keyword evidence="1" id="KW-0732">Signal</keyword>
<dbReference type="EMBL" id="MN883584">
    <property type="protein sequence ID" value="QHR84785.1"/>
    <property type="molecule type" value="mRNA"/>
</dbReference>
<dbReference type="InterPro" id="IPR019631">
    <property type="entry name" value="Myticin_preproprotein"/>
</dbReference>
<feature type="signal peptide" evidence="1">
    <location>
        <begin position="1"/>
        <end position="20"/>
    </location>
</feature>
<name>A0A6B9XPZ4_PERCI</name>
<accession>A0A6B9XPZ4</accession>
<reference evidence="2" key="1">
    <citation type="journal article" date="2020" name="Antibiotics">
        <title>Molecular Diversity of Mytilin-Like Defense Peptides in Mytilidae (Mollusca, Bivalvia).</title>
        <authorList>
            <person name="Greco S."/>
            <person name="Gerdol M."/>
            <person name="Edomi P."/>
            <person name="Pallavicini A."/>
        </authorList>
    </citation>
    <scope>NUCLEOTIDE SEQUENCE</scope>
    <source>
        <strain evidence="2">Pcan_6</strain>
    </source>
</reference>
<proteinExistence type="evidence at transcript level"/>
<dbReference type="AlphaFoldDB" id="A0A6B9XPZ4"/>
<organism evidence="2">
    <name type="scientific">Perna canaliculus</name>
    <name type="common">Green-lipped mussel</name>
    <dbReference type="NCBI Taxonomy" id="38949"/>
    <lineage>
        <taxon>Eukaryota</taxon>
        <taxon>Metazoa</taxon>
        <taxon>Spiralia</taxon>
        <taxon>Lophotrochozoa</taxon>
        <taxon>Mollusca</taxon>
        <taxon>Bivalvia</taxon>
        <taxon>Autobranchia</taxon>
        <taxon>Pteriomorphia</taxon>
        <taxon>Mytilida</taxon>
        <taxon>Mytiloidea</taxon>
        <taxon>Mytilidae</taxon>
        <taxon>Mytilinae</taxon>
        <taxon>Perna</taxon>
    </lineage>
</organism>
<sequence length="86" mass="9671">MKTAVLLLVVLVACFMVSDALVYCDLCRWYCSNKGCAYYLCGNKFGNNYCCCFKCAADTDFNIGRVAQPQVEDETEMMNVEQIGHD</sequence>
<evidence type="ECO:0000256" key="1">
    <source>
        <dbReference type="SAM" id="SignalP"/>
    </source>
</evidence>
<dbReference type="Pfam" id="PF10690">
    <property type="entry name" value="Myticin-prepro"/>
    <property type="match status" value="1"/>
</dbReference>